<dbReference type="Pfam" id="PF13976">
    <property type="entry name" value="gag_pre-integrs"/>
    <property type="match status" value="1"/>
</dbReference>
<evidence type="ECO:0000313" key="3">
    <source>
        <dbReference type="EMBL" id="KAG7578768.1"/>
    </source>
</evidence>
<gene>
    <name evidence="3" type="ORF">ISN45_Aa03g029310</name>
</gene>
<sequence length="1500" mass="167847">MAAPTRDSYDNPYYLTNNDHSGLVLVSDRLTGAGDFGSWHQSMLMALNGRNKLGFVDGSLPKPDDGHRDAATWSRVNDVVRSWLINSVSKTIGQSVLYVKTAHGIWQKLLQRFKQNNVPRLYRIEQKLAGLRQGSLDVNTFYTKLVTIWEEVKSAQDFPVCQCGGCDCEVNRKWMDLFERNFVIKFLFGLNDSYENVRESIIMLDPLPDLEKTLNMVIQKEHTQEIKQVPQSGSVVFQMSSQHAPSPQFDQNFSSSSITDDYSGQSDFVGAVSGGYKPRQRPVCTYCGLQGHLVTKCYKLHGYPLGYKSSNPSYGNTQNTPSTQPFAPKQFSPRPPMSSQQQYNPQFNNSSRMQGQGQRGQRDNVVGNVITNSPAVHDHFHQVSNALAQLSPDQIEQLASQLNSKATCQTPSINEAHGVNYASTSAGYFVCSTILESCLNFTAWIIDSGATTHVCCNLSLFDDINSISETTVKLPNSTQIAINQSGTVKLSDKLLLRNVLFIPSFHMNLISVSSLLQDCAYSVNFFPSFCTIQEFTRGLMIGKGRLENKLYFLDLESPSSQSPSSTSLVCNLNVSESSSLWHSRLGHPSFPKLQALSEDLSISKSKLKDWSHCKTCHLAKQKRLSFPSLNNISKQPFDLVHMDVWGPFSVVSHEVFKYFLTLVDDCTRVTWIYLLKAKSDVHQIFPAFLNSVETQYNNKVKAIRSDNAPELSFTSLLQSKGIFHFFSCVDTPQQNSVVERKHQHILNVARALLFQSNIPIQYWSDCIRTSVYLINRTPSPLLNNKTPFELLMNKKPKYSHLKSFGCLCYVSTYPKDRHKFTPRAEASVFLGYPSGYKGYKVLNLETHSISISRNVIFHEDIFPFHSSDLAPSTLDLFNSNILPLPLPDTTSSSIPVQHPFPTNNDVLSDNSGSSVDSDNTIPVTTNRPKRNIRAPSYLADYHCNLVHDLPTVSGNTAHPLSSVLDYTKLNPHYQQFILNISAESEPKTFLEAVRSEKWHGPMNEELQTCVDTGTFSVVSLPAGKQPIGCRWVYKIKHNADGTIDRYRARLVAKGYTQQEGVDYIDTFSPVAKLVTVKLLLDLSAKQGWSLTQMDVTNAFLHGDLEEEIYMDLPPGYTPPPGETLPPNAVWRLHKSLYGLKQASRQWNKKFSDVLLAAGFTQSESDHTLFVKHVNNIFIALLVYVDDILIASNSDAAVSDLKSVLAASFKLKDLGQAKYFLGLEIARNKSGISVSQRKYALDLLESVGLLGCKPVSTPMDSTVQLTTESGDLLPDATVYRALIGKLLYLTITRADITFAVHKLSQFLSQPRTLHLEAAHRIIRYLKGDPGRGLFYSAQSDLRLQAFSDADWGTCQDTRRSTTGFCVFLGTSLLSWKSKKQPTASRSSAESEYRALADTTCELLWLSKLLKDLHVQVPGPINLYCDSTAAIQIASNSVFHERTKHIEIDCHIVRDKVRAGFLKLMHVSTENQLGDLFTKALPPKTFKILMSRYAFSSLFLPA</sequence>
<protein>
    <submittedName>
        <fullName evidence="3">GAG-pre-integrase domain</fullName>
    </submittedName>
</protein>
<evidence type="ECO:0000313" key="4">
    <source>
        <dbReference type="Proteomes" id="UP000694240"/>
    </source>
</evidence>
<proteinExistence type="predicted"/>
<dbReference type="InterPro" id="IPR013103">
    <property type="entry name" value="RVT_2"/>
</dbReference>
<feature type="compositionally biased region" description="Polar residues" evidence="1">
    <location>
        <begin position="311"/>
        <end position="325"/>
    </location>
</feature>
<dbReference type="InterPro" id="IPR057670">
    <property type="entry name" value="SH3_retrovirus"/>
</dbReference>
<dbReference type="Pfam" id="PF25597">
    <property type="entry name" value="SH3_retrovirus"/>
    <property type="match status" value="1"/>
</dbReference>
<dbReference type="Pfam" id="PF00665">
    <property type="entry name" value="rve"/>
    <property type="match status" value="1"/>
</dbReference>
<dbReference type="Pfam" id="PF14244">
    <property type="entry name" value="Retrotran_gag_3"/>
    <property type="match status" value="1"/>
</dbReference>
<feature type="compositionally biased region" description="Polar residues" evidence="1">
    <location>
        <begin position="337"/>
        <end position="351"/>
    </location>
</feature>
<dbReference type="EMBL" id="JAEFBK010000008">
    <property type="protein sequence ID" value="KAG7578768.1"/>
    <property type="molecule type" value="Genomic_DNA"/>
</dbReference>
<accession>A0A8T2AX13</accession>
<reference evidence="3 4" key="1">
    <citation type="submission" date="2020-12" db="EMBL/GenBank/DDBJ databases">
        <title>Concerted genomic and epigenomic changes stabilize Arabidopsis allopolyploids.</title>
        <authorList>
            <person name="Chen Z."/>
        </authorList>
    </citation>
    <scope>NUCLEOTIDE SEQUENCE [LARGE SCALE GENOMIC DNA]</scope>
    <source>
        <strain evidence="3">Allo738</strain>
        <tissue evidence="3">Leaf</tissue>
    </source>
</reference>
<evidence type="ECO:0000256" key="1">
    <source>
        <dbReference type="SAM" id="MobiDB-lite"/>
    </source>
</evidence>
<dbReference type="PANTHER" id="PTHR11439">
    <property type="entry name" value="GAG-POL-RELATED RETROTRANSPOSON"/>
    <property type="match status" value="1"/>
</dbReference>
<dbReference type="Proteomes" id="UP000694240">
    <property type="component" value="Chromosome 8"/>
</dbReference>
<dbReference type="GO" id="GO:0015074">
    <property type="term" value="P:DNA integration"/>
    <property type="evidence" value="ECO:0007669"/>
    <property type="project" value="InterPro"/>
</dbReference>
<feature type="region of interest" description="Disordered" evidence="1">
    <location>
        <begin position="311"/>
        <end position="361"/>
    </location>
</feature>
<feature type="domain" description="Integrase catalytic" evidence="2">
    <location>
        <begin position="632"/>
        <end position="795"/>
    </location>
</feature>
<comment type="caution">
    <text evidence="3">The sequence shown here is derived from an EMBL/GenBank/DDBJ whole genome shotgun (WGS) entry which is preliminary data.</text>
</comment>
<keyword evidence="4" id="KW-1185">Reference proteome</keyword>
<dbReference type="Pfam" id="PF07727">
    <property type="entry name" value="RVT_2"/>
    <property type="match status" value="1"/>
</dbReference>
<evidence type="ECO:0000259" key="2">
    <source>
        <dbReference type="PROSITE" id="PS50994"/>
    </source>
</evidence>
<dbReference type="InterPro" id="IPR025724">
    <property type="entry name" value="GAG-pre-integrase_dom"/>
</dbReference>
<dbReference type="Pfam" id="PF22936">
    <property type="entry name" value="Pol_BBD"/>
    <property type="match status" value="1"/>
</dbReference>
<name>A0A8T2AX13_9BRAS</name>
<dbReference type="InterPro" id="IPR054722">
    <property type="entry name" value="PolX-like_BBD"/>
</dbReference>
<dbReference type="PROSITE" id="PS50994">
    <property type="entry name" value="INTEGRASE"/>
    <property type="match status" value="1"/>
</dbReference>
<dbReference type="InterPro" id="IPR001584">
    <property type="entry name" value="Integrase_cat-core"/>
</dbReference>
<feature type="region of interest" description="Disordered" evidence="1">
    <location>
        <begin position="906"/>
        <end position="928"/>
    </location>
</feature>
<organism evidence="3 4">
    <name type="scientific">Arabidopsis thaliana x Arabidopsis arenosa</name>
    <dbReference type="NCBI Taxonomy" id="1240361"/>
    <lineage>
        <taxon>Eukaryota</taxon>
        <taxon>Viridiplantae</taxon>
        <taxon>Streptophyta</taxon>
        <taxon>Embryophyta</taxon>
        <taxon>Tracheophyta</taxon>
        <taxon>Spermatophyta</taxon>
        <taxon>Magnoliopsida</taxon>
        <taxon>eudicotyledons</taxon>
        <taxon>Gunneridae</taxon>
        <taxon>Pentapetalae</taxon>
        <taxon>rosids</taxon>
        <taxon>malvids</taxon>
        <taxon>Brassicales</taxon>
        <taxon>Brassicaceae</taxon>
        <taxon>Camelineae</taxon>
        <taxon>Arabidopsis</taxon>
    </lineage>
</organism>
<dbReference type="CDD" id="cd09272">
    <property type="entry name" value="RNase_HI_RT_Ty1"/>
    <property type="match status" value="1"/>
</dbReference>
<dbReference type="InterPro" id="IPR029472">
    <property type="entry name" value="Copia-like_N"/>
</dbReference>
<feature type="compositionally biased region" description="Low complexity" evidence="1">
    <location>
        <begin position="906"/>
        <end position="919"/>
    </location>
</feature>
<dbReference type="PANTHER" id="PTHR11439:SF470">
    <property type="entry name" value="CYSTEINE-RICH RLK (RECEPTOR-LIKE PROTEIN KINASE) 8"/>
    <property type="match status" value="1"/>
</dbReference>